<evidence type="ECO:0008006" key="4">
    <source>
        <dbReference type="Google" id="ProtNLM"/>
    </source>
</evidence>
<name>A0ABW3TR37_9MICO</name>
<evidence type="ECO:0000313" key="2">
    <source>
        <dbReference type="EMBL" id="MFD1202787.1"/>
    </source>
</evidence>
<feature type="transmembrane region" description="Helical" evidence="1">
    <location>
        <begin position="72"/>
        <end position="89"/>
    </location>
</feature>
<proteinExistence type="predicted"/>
<feature type="transmembrane region" description="Helical" evidence="1">
    <location>
        <begin position="95"/>
        <end position="116"/>
    </location>
</feature>
<keyword evidence="3" id="KW-1185">Reference proteome</keyword>
<feature type="transmembrane region" description="Helical" evidence="1">
    <location>
        <begin position="41"/>
        <end position="60"/>
    </location>
</feature>
<sequence length="117" mass="11831">MEIIRNILLILHIVGFAGVAGSAIAQLPKVKEGAAKISGGILHSSWLMLATGLGLVGMMYAGDGDGPNNAKIGVKTLVLVAIIVLALVNKKKQPVSGGVLGAILGLSVLNVALAVAW</sequence>
<comment type="caution">
    <text evidence="2">The sequence shown here is derived from an EMBL/GenBank/DDBJ whole genome shotgun (WGS) entry which is preliminary data.</text>
</comment>
<organism evidence="2 3">
    <name type="scientific">Leucobacter albus</name>
    <dbReference type="NCBI Taxonomy" id="272210"/>
    <lineage>
        <taxon>Bacteria</taxon>
        <taxon>Bacillati</taxon>
        <taxon>Actinomycetota</taxon>
        <taxon>Actinomycetes</taxon>
        <taxon>Micrococcales</taxon>
        <taxon>Microbacteriaceae</taxon>
        <taxon>Leucobacter</taxon>
    </lineage>
</organism>
<dbReference type="RefSeq" id="WP_343962633.1">
    <property type="nucleotide sequence ID" value="NZ_BAAAKZ010000017.1"/>
</dbReference>
<gene>
    <name evidence="2" type="ORF">ACFQ3U_12875</name>
</gene>
<evidence type="ECO:0000256" key="1">
    <source>
        <dbReference type="SAM" id="Phobius"/>
    </source>
</evidence>
<evidence type="ECO:0000313" key="3">
    <source>
        <dbReference type="Proteomes" id="UP001597181"/>
    </source>
</evidence>
<dbReference type="EMBL" id="JBHTLY010000006">
    <property type="protein sequence ID" value="MFD1202787.1"/>
    <property type="molecule type" value="Genomic_DNA"/>
</dbReference>
<accession>A0ABW3TR37</accession>
<protein>
    <recommendedName>
        <fullName evidence="4">Integral membrane protein</fullName>
    </recommendedName>
</protein>
<keyword evidence="1" id="KW-0472">Membrane</keyword>
<reference evidence="3" key="1">
    <citation type="journal article" date="2019" name="Int. J. Syst. Evol. Microbiol.">
        <title>The Global Catalogue of Microorganisms (GCM) 10K type strain sequencing project: providing services to taxonomists for standard genome sequencing and annotation.</title>
        <authorList>
            <consortium name="The Broad Institute Genomics Platform"/>
            <consortium name="The Broad Institute Genome Sequencing Center for Infectious Disease"/>
            <person name="Wu L."/>
            <person name="Ma J."/>
        </authorList>
    </citation>
    <scope>NUCLEOTIDE SEQUENCE [LARGE SCALE GENOMIC DNA]</scope>
    <source>
        <strain evidence="3">CCUG 50213</strain>
    </source>
</reference>
<keyword evidence="1" id="KW-1133">Transmembrane helix</keyword>
<keyword evidence="1" id="KW-0812">Transmembrane</keyword>
<dbReference type="Proteomes" id="UP001597181">
    <property type="component" value="Unassembled WGS sequence"/>
</dbReference>